<keyword evidence="3" id="KW-1185">Reference proteome</keyword>
<feature type="signal peptide" evidence="1">
    <location>
        <begin position="1"/>
        <end position="22"/>
    </location>
</feature>
<dbReference type="EMBL" id="PPPD01000001">
    <property type="protein sequence ID" value="PNY80035.1"/>
    <property type="molecule type" value="Genomic_DNA"/>
</dbReference>
<feature type="chain" id="PRO_5014376069" evidence="1">
    <location>
        <begin position="23"/>
        <end position="183"/>
    </location>
</feature>
<accession>A0A2K3UU17</accession>
<dbReference type="AlphaFoldDB" id="A0A2K3UU17"/>
<dbReference type="PROSITE" id="PS51257">
    <property type="entry name" value="PROKAR_LIPOPROTEIN"/>
    <property type="match status" value="1"/>
</dbReference>
<reference evidence="2 3" key="1">
    <citation type="submission" date="2018-01" db="EMBL/GenBank/DDBJ databases">
        <title>Deinococcus koreensis sp. nov., a radiation-resistant bacterium isolated from river water.</title>
        <authorList>
            <person name="Choi A."/>
        </authorList>
    </citation>
    <scope>NUCLEOTIDE SEQUENCE [LARGE SCALE GENOMIC DNA]</scope>
    <source>
        <strain evidence="2 3">SJW1-2</strain>
    </source>
</reference>
<sequence length="183" mass="18186">MKTPTHRSVKASLPLAALLALASCGVIPTPPVALPDATIPLGNTALSMGQVVYMDRDVLGGSTLAAALQGLSISGNATYAATGGTLSSLKVYVRSSLRDLGSSCTALPVVPPAYACSPANEAAQAIGTVSVQAGASRAFTLSGPALDAAARTGHGYFGVQVTGGQALQGESLSLTSLKAQAKF</sequence>
<protein>
    <submittedName>
        <fullName evidence="2">Uncharacterized protein</fullName>
    </submittedName>
</protein>
<proteinExistence type="predicted"/>
<name>A0A2K3UU17_9DEIO</name>
<evidence type="ECO:0000313" key="3">
    <source>
        <dbReference type="Proteomes" id="UP000236379"/>
    </source>
</evidence>
<gene>
    <name evidence="2" type="ORF">CVO96_00510</name>
</gene>
<evidence type="ECO:0000256" key="1">
    <source>
        <dbReference type="SAM" id="SignalP"/>
    </source>
</evidence>
<dbReference type="OrthoDB" id="66553at2"/>
<keyword evidence="1" id="KW-0732">Signal</keyword>
<dbReference type="RefSeq" id="WP_103309152.1">
    <property type="nucleotide sequence ID" value="NZ_PPPD01000001.1"/>
</dbReference>
<dbReference type="Proteomes" id="UP000236379">
    <property type="component" value="Unassembled WGS sequence"/>
</dbReference>
<evidence type="ECO:0000313" key="2">
    <source>
        <dbReference type="EMBL" id="PNY80035.1"/>
    </source>
</evidence>
<comment type="caution">
    <text evidence="2">The sequence shown here is derived from an EMBL/GenBank/DDBJ whole genome shotgun (WGS) entry which is preliminary data.</text>
</comment>
<organism evidence="2 3">
    <name type="scientific">Deinococcus koreensis</name>
    <dbReference type="NCBI Taxonomy" id="2054903"/>
    <lineage>
        <taxon>Bacteria</taxon>
        <taxon>Thermotogati</taxon>
        <taxon>Deinococcota</taxon>
        <taxon>Deinococci</taxon>
        <taxon>Deinococcales</taxon>
        <taxon>Deinococcaceae</taxon>
        <taxon>Deinococcus</taxon>
    </lineage>
</organism>